<evidence type="ECO:0000313" key="7">
    <source>
        <dbReference type="EMBL" id="OQP54974.1"/>
    </source>
</evidence>
<evidence type="ECO:0000259" key="5">
    <source>
        <dbReference type="Pfam" id="PF01055"/>
    </source>
</evidence>
<dbReference type="SUPFAM" id="SSF51011">
    <property type="entry name" value="Glycosyl hydrolase domain"/>
    <property type="match status" value="1"/>
</dbReference>
<dbReference type="InterPro" id="IPR013780">
    <property type="entry name" value="Glyco_hydro_b"/>
</dbReference>
<evidence type="ECO:0000256" key="1">
    <source>
        <dbReference type="ARBA" id="ARBA00007806"/>
    </source>
</evidence>
<sequence length="534" mass="60901">MKRVILLSLLNVLLAHVIAQDSLRLVLLNNEQWWGGSSNYGHFMPFHANEYAANLYGDRSVNQSAPLFISNAGRWVWSDEPFAYRFIKDTLIINKAHGRIQSGQAGSTLATAYSFVSKTFFPTSGKWIDSLLIKSPQYNLWIELGYHPNQRAVLNYANEVLKNNYPPGVLMIDDNWTDYYGQFDFNRDRFPDAAALIDSLHRKGFKVMVWISPFISPDSETFRELMQKRLLLLDNGGDAAMAWNDKKAKPLITYWWNGFSATLDLSNPAAQQWLKDKLHWLQKTYGIDGFKFDAGEPHYYDYPQLLSFKKSSANDHCMYWAQIGLDFPFNEYRAMWKMGGQPLGERLNDKAHTWTDLQTLIPNTIAQQLMGYTFTCPDIIGGGLLSSFAPGKKIDQQLIVRSAQCHALMPMMQFSAGPWRVLDSVNERAVHKAVELRQQHVSYIMEVLRQSAATGEPALRPLEYNYPNQGYAAVQDQFLLGNRFMVAPVVTSSNTRTVLVPKGKWRFRGNIIKGPLKQTIDVAPDELPVYEKVD</sequence>
<dbReference type="SUPFAM" id="SSF51445">
    <property type="entry name" value="(Trans)glycosidases"/>
    <property type="match status" value="1"/>
</dbReference>
<feature type="domain" description="Glycosyl hydrolase family 31 C-terminal" evidence="6">
    <location>
        <begin position="455"/>
        <end position="531"/>
    </location>
</feature>
<dbReference type="Pfam" id="PF01055">
    <property type="entry name" value="Glyco_hydro_31_2nd"/>
    <property type="match status" value="1"/>
</dbReference>
<dbReference type="PANTHER" id="PTHR43053">
    <property type="entry name" value="GLYCOSIDASE FAMILY 31"/>
    <property type="match status" value="1"/>
</dbReference>
<evidence type="ECO:0000259" key="6">
    <source>
        <dbReference type="Pfam" id="PF21365"/>
    </source>
</evidence>
<dbReference type="InterPro" id="IPR000322">
    <property type="entry name" value="Glyco_hydro_31_TIM"/>
</dbReference>
<gene>
    <name evidence="7" type="ORF">A4D02_01230</name>
</gene>
<protein>
    <submittedName>
        <fullName evidence="7">Glycoside hydrolase</fullName>
    </submittedName>
</protein>
<dbReference type="Gene3D" id="2.60.40.1180">
    <property type="entry name" value="Golgi alpha-mannosidase II"/>
    <property type="match status" value="1"/>
</dbReference>
<dbReference type="Pfam" id="PF21365">
    <property type="entry name" value="Glyco_hydro_31_3rd"/>
    <property type="match status" value="1"/>
</dbReference>
<proteinExistence type="inferred from homology"/>
<keyword evidence="2 4" id="KW-0378">Hydrolase</keyword>
<evidence type="ECO:0000256" key="4">
    <source>
        <dbReference type="RuleBase" id="RU361185"/>
    </source>
</evidence>
<accession>A0ABX3P464</accession>
<dbReference type="InterPro" id="IPR050985">
    <property type="entry name" value="Alpha-glycosidase_related"/>
</dbReference>
<dbReference type="Proteomes" id="UP000192277">
    <property type="component" value="Unassembled WGS sequence"/>
</dbReference>
<dbReference type="InterPro" id="IPR048395">
    <property type="entry name" value="Glyco_hydro_31_C"/>
</dbReference>
<dbReference type="CDD" id="cd06592">
    <property type="entry name" value="GH31_NET37"/>
    <property type="match status" value="1"/>
</dbReference>
<name>A0ABX3P464_9BACT</name>
<evidence type="ECO:0000256" key="2">
    <source>
        <dbReference type="ARBA" id="ARBA00022801"/>
    </source>
</evidence>
<dbReference type="GO" id="GO:0016787">
    <property type="term" value="F:hydrolase activity"/>
    <property type="evidence" value="ECO:0007669"/>
    <property type="project" value="UniProtKB-KW"/>
</dbReference>
<dbReference type="PANTHER" id="PTHR43053:SF4">
    <property type="entry name" value="MYOGENESIS-REGULATING GLYCOSIDASE"/>
    <property type="match status" value="1"/>
</dbReference>
<dbReference type="InterPro" id="IPR017853">
    <property type="entry name" value="GH"/>
</dbReference>
<feature type="domain" description="Glycoside hydrolase family 31 TIM barrel" evidence="5">
    <location>
        <begin position="145"/>
        <end position="445"/>
    </location>
</feature>
<evidence type="ECO:0000256" key="3">
    <source>
        <dbReference type="ARBA" id="ARBA00023295"/>
    </source>
</evidence>
<keyword evidence="8" id="KW-1185">Reference proteome</keyword>
<reference evidence="7 8" key="1">
    <citation type="submission" date="2016-04" db="EMBL/GenBank/DDBJ databases">
        <authorList>
            <person name="Chen L."/>
            <person name="Zhuang W."/>
            <person name="Wang G."/>
        </authorList>
    </citation>
    <scope>NUCLEOTIDE SEQUENCE [LARGE SCALE GENOMIC DNA]</scope>
    <source>
        <strain evidence="8">GR20</strain>
    </source>
</reference>
<dbReference type="EMBL" id="LWBO01000001">
    <property type="protein sequence ID" value="OQP54974.1"/>
    <property type="molecule type" value="Genomic_DNA"/>
</dbReference>
<dbReference type="Gene3D" id="3.20.20.80">
    <property type="entry name" value="Glycosidases"/>
    <property type="match status" value="1"/>
</dbReference>
<comment type="caution">
    <text evidence="7">The sequence shown here is derived from an EMBL/GenBank/DDBJ whole genome shotgun (WGS) entry which is preliminary data.</text>
</comment>
<organism evidence="7 8">
    <name type="scientific">Niastella koreensis</name>
    <dbReference type="NCBI Taxonomy" id="354356"/>
    <lineage>
        <taxon>Bacteria</taxon>
        <taxon>Pseudomonadati</taxon>
        <taxon>Bacteroidota</taxon>
        <taxon>Chitinophagia</taxon>
        <taxon>Chitinophagales</taxon>
        <taxon>Chitinophagaceae</taxon>
        <taxon>Niastella</taxon>
    </lineage>
</organism>
<dbReference type="RefSeq" id="WP_014222529.1">
    <property type="nucleotide sequence ID" value="NZ_LWBO01000001.1"/>
</dbReference>
<evidence type="ECO:0000313" key="8">
    <source>
        <dbReference type="Proteomes" id="UP000192277"/>
    </source>
</evidence>
<comment type="similarity">
    <text evidence="1 4">Belongs to the glycosyl hydrolase 31 family.</text>
</comment>
<keyword evidence="3 4" id="KW-0326">Glycosidase</keyword>